<sequence length="296" mass="32426">MSSTGTNNFSGCFVALITPMFENGDVDYTGLKKLVDWHIESGTDGLVILGTTAETATLTEQEQAQVLDVAIAQNQGRLPLIVGNGLNCTRSTVEKTKKLDNLAIDGYLTVTPYYNKPSQKGMVEHFKAVAAATRKPIILYNVPSRTGVDLSNQAVFELMEIDNIVGIKDATGDLSRVSAMKQQDSSFLLFGGDDLTSQHYLSLGGDGVISVTANVEPELMQKMVKESIADNQKDAELYDEKLCLLHRDLFIEPNPVPTKWALKEKGLISSDMVRLPLVTMEPNNHKTIKLALQHVN</sequence>
<dbReference type="InterPro" id="IPR020625">
    <property type="entry name" value="Schiff_base-form_aldolases_AS"/>
</dbReference>
<feature type="site" description="Part of a proton relay during catalysis" evidence="12">
    <location>
        <position position="114"/>
    </location>
</feature>
<dbReference type="PANTHER" id="PTHR12128">
    <property type="entry name" value="DIHYDRODIPICOLINATE SYNTHASE"/>
    <property type="match status" value="1"/>
</dbReference>
<evidence type="ECO:0000256" key="4">
    <source>
        <dbReference type="ARBA" id="ARBA00012086"/>
    </source>
</evidence>
<dbReference type="GO" id="GO:0005829">
    <property type="term" value="C:cytosol"/>
    <property type="evidence" value="ECO:0007669"/>
    <property type="project" value="TreeGrafter"/>
</dbReference>
<dbReference type="AlphaFoldDB" id="A0A2S7UWM0"/>
<evidence type="ECO:0000256" key="14">
    <source>
        <dbReference type="PIRSR" id="PIRSR001365-1"/>
    </source>
</evidence>
<dbReference type="Gene3D" id="3.20.20.70">
    <property type="entry name" value="Aldolase class I"/>
    <property type="match status" value="1"/>
</dbReference>
<dbReference type="PROSITE" id="PS00666">
    <property type="entry name" value="DHDPS_2"/>
    <property type="match status" value="1"/>
</dbReference>
<evidence type="ECO:0000256" key="15">
    <source>
        <dbReference type="PIRSR" id="PIRSR001365-2"/>
    </source>
</evidence>
<evidence type="ECO:0000256" key="12">
    <source>
        <dbReference type="HAMAP-Rule" id="MF_00418"/>
    </source>
</evidence>
<dbReference type="PANTHER" id="PTHR12128:SF66">
    <property type="entry name" value="4-HYDROXY-2-OXOGLUTARATE ALDOLASE, MITOCHONDRIAL"/>
    <property type="match status" value="1"/>
</dbReference>
<dbReference type="UniPathway" id="UPA00034">
    <property type="reaction ID" value="UER00017"/>
</dbReference>
<comment type="caution">
    <text evidence="16">The sequence shown here is derived from an EMBL/GenBank/DDBJ whole genome shotgun (WGS) entry which is preliminary data.</text>
</comment>
<dbReference type="InterPro" id="IPR005263">
    <property type="entry name" value="DapA"/>
</dbReference>
<evidence type="ECO:0000256" key="9">
    <source>
        <dbReference type="ARBA" id="ARBA00023239"/>
    </source>
</evidence>
<dbReference type="NCBIfam" id="TIGR00674">
    <property type="entry name" value="dapA"/>
    <property type="match status" value="1"/>
</dbReference>
<dbReference type="EMBL" id="MSCH01000003">
    <property type="protein sequence ID" value="PQJ54105.1"/>
    <property type="molecule type" value="Genomic_DNA"/>
</dbReference>
<feature type="active site" description="Proton donor/acceptor" evidence="12 14">
    <location>
        <position position="140"/>
    </location>
</feature>
<organism evidence="16 17">
    <name type="scientific">Psychrosphaera saromensis</name>
    <dbReference type="NCBI Taxonomy" id="716813"/>
    <lineage>
        <taxon>Bacteria</taxon>
        <taxon>Pseudomonadati</taxon>
        <taxon>Pseudomonadota</taxon>
        <taxon>Gammaproteobacteria</taxon>
        <taxon>Alteromonadales</taxon>
        <taxon>Pseudoalteromonadaceae</taxon>
        <taxon>Psychrosphaera</taxon>
    </lineage>
</organism>
<feature type="site" description="Part of a proton relay during catalysis" evidence="12">
    <location>
        <position position="51"/>
    </location>
</feature>
<comment type="subunit">
    <text evidence="12">Homotetramer; dimer of dimers.</text>
</comment>
<feature type="binding site" evidence="12 15">
    <location>
        <position position="209"/>
    </location>
    <ligand>
        <name>pyruvate</name>
        <dbReference type="ChEBI" id="CHEBI:15361"/>
    </ligand>
</feature>
<dbReference type="InterPro" id="IPR013785">
    <property type="entry name" value="Aldolase_TIM"/>
</dbReference>
<dbReference type="RefSeq" id="WP_105052617.1">
    <property type="nucleotide sequence ID" value="NZ_BMYG01000007.1"/>
</dbReference>
<comment type="subcellular location">
    <subcellularLocation>
        <location evidence="12">Cytoplasm</location>
    </subcellularLocation>
</comment>
<comment type="catalytic activity">
    <reaction evidence="11 12">
        <text>L-aspartate 4-semialdehyde + pyruvate = (2S,4S)-4-hydroxy-2,3,4,5-tetrahydrodipicolinate + H2O + H(+)</text>
        <dbReference type="Rhea" id="RHEA:34171"/>
        <dbReference type="ChEBI" id="CHEBI:15361"/>
        <dbReference type="ChEBI" id="CHEBI:15377"/>
        <dbReference type="ChEBI" id="CHEBI:15378"/>
        <dbReference type="ChEBI" id="CHEBI:67139"/>
        <dbReference type="ChEBI" id="CHEBI:537519"/>
        <dbReference type="EC" id="4.3.3.7"/>
    </reaction>
</comment>
<dbReference type="GO" id="GO:0008840">
    <property type="term" value="F:4-hydroxy-tetrahydrodipicolinate synthase activity"/>
    <property type="evidence" value="ECO:0007669"/>
    <property type="project" value="UniProtKB-UniRule"/>
</dbReference>
<evidence type="ECO:0000313" key="17">
    <source>
        <dbReference type="Proteomes" id="UP000239007"/>
    </source>
</evidence>
<evidence type="ECO:0000256" key="2">
    <source>
        <dbReference type="ARBA" id="ARBA00005120"/>
    </source>
</evidence>
<evidence type="ECO:0000256" key="6">
    <source>
        <dbReference type="ARBA" id="ARBA00022605"/>
    </source>
</evidence>
<comment type="caution">
    <text evidence="12">Was originally thought to be a dihydrodipicolinate synthase (DHDPS), catalyzing the condensation of (S)-aspartate-beta-semialdehyde [(S)-ASA] and pyruvate to dihydrodipicolinate (DHDP). However, it was shown in E.coli that the product of the enzymatic reaction is not dihydrodipicolinate but in fact (4S)-4-hydroxy-2,3,4,5-tetrahydro-(2S)-dipicolinic acid (HTPA), and that the consecutive dehydration reaction leading to DHDP is not spontaneous but catalyzed by DapB.</text>
</comment>
<feature type="binding site" evidence="12 15">
    <location>
        <position position="52"/>
    </location>
    <ligand>
        <name>pyruvate</name>
        <dbReference type="ChEBI" id="CHEBI:15361"/>
    </ligand>
</feature>
<evidence type="ECO:0000256" key="3">
    <source>
        <dbReference type="ARBA" id="ARBA00007592"/>
    </source>
</evidence>
<dbReference type="CDD" id="cd00950">
    <property type="entry name" value="DHDPS"/>
    <property type="match status" value="1"/>
</dbReference>
<dbReference type="EC" id="4.3.3.7" evidence="4 12"/>
<comment type="pathway">
    <text evidence="2 12">Amino-acid biosynthesis; L-lysine biosynthesis via DAP pathway; (S)-tetrahydrodipicolinate from L-aspartate: step 3/4.</text>
</comment>
<evidence type="ECO:0000256" key="5">
    <source>
        <dbReference type="ARBA" id="ARBA00022490"/>
    </source>
</evidence>
<dbReference type="OrthoDB" id="9782828at2"/>
<keyword evidence="17" id="KW-1185">Reference proteome</keyword>
<evidence type="ECO:0000256" key="11">
    <source>
        <dbReference type="ARBA" id="ARBA00047836"/>
    </source>
</evidence>
<protein>
    <recommendedName>
        <fullName evidence="4 12">4-hydroxy-tetrahydrodipicolinate synthase</fullName>
        <shortName evidence="12">HTPA synthase</shortName>
        <ecNumber evidence="4 12">4.3.3.7</ecNumber>
    </recommendedName>
</protein>
<dbReference type="PRINTS" id="PR00146">
    <property type="entry name" value="DHPICSNTHASE"/>
</dbReference>
<evidence type="ECO:0000256" key="1">
    <source>
        <dbReference type="ARBA" id="ARBA00003294"/>
    </source>
</evidence>
<dbReference type="HAMAP" id="MF_00418">
    <property type="entry name" value="DapA"/>
    <property type="match status" value="1"/>
</dbReference>
<dbReference type="InterPro" id="IPR002220">
    <property type="entry name" value="DapA-like"/>
</dbReference>
<feature type="active site" description="Schiff-base intermediate with substrate" evidence="12 14">
    <location>
        <position position="168"/>
    </location>
</feature>
<dbReference type="GO" id="GO:0009089">
    <property type="term" value="P:lysine biosynthetic process via diaminopimelate"/>
    <property type="evidence" value="ECO:0007669"/>
    <property type="project" value="UniProtKB-UniRule"/>
</dbReference>
<evidence type="ECO:0000256" key="8">
    <source>
        <dbReference type="ARBA" id="ARBA00023154"/>
    </source>
</evidence>
<gene>
    <name evidence="12" type="primary">dapA</name>
    <name evidence="16" type="ORF">BTO11_10880</name>
</gene>
<evidence type="ECO:0000313" key="16">
    <source>
        <dbReference type="EMBL" id="PQJ54105.1"/>
    </source>
</evidence>
<dbReference type="SMART" id="SM01130">
    <property type="entry name" value="DHDPS"/>
    <property type="match status" value="1"/>
</dbReference>
<reference evidence="16 17" key="1">
    <citation type="submission" date="2016-12" db="EMBL/GenBank/DDBJ databases">
        <title>Diversity of luminous bacteria.</title>
        <authorList>
            <person name="Yoshizawa S."/>
            <person name="Kogure K."/>
        </authorList>
    </citation>
    <scope>NUCLEOTIDE SEQUENCE [LARGE SCALE GENOMIC DNA]</scope>
    <source>
        <strain evidence="16 17">SA4-48</strain>
    </source>
</reference>
<keyword evidence="5 12" id="KW-0963">Cytoplasm</keyword>
<evidence type="ECO:0000256" key="10">
    <source>
        <dbReference type="ARBA" id="ARBA00023270"/>
    </source>
</evidence>
<evidence type="ECO:0000256" key="13">
    <source>
        <dbReference type="PIRNR" id="PIRNR001365"/>
    </source>
</evidence>
<comment type="similarity">
    <text evidence="3 12 13">Belongs to the DapA family.</text>
</comment>
<comment type="function">
    <text evidence="1 12">Catalyzes the condensation of (S)-aspartate-beta-semialdehyde [(S)-ASA] and pyruvate to 4-hydroxy-tetrahydrodipicolinate (HTPA).</text>
</comment>
<keyword evidence="10 12" id="KW-0704">Schiff base</keyword>
<evidence type="ECO:0000256" key="7">
    <source>
        <dbReference type="ARBA" id="ARBA00022915"/>
    </source>
</evidence>
<keyword evidence="9 12" id="KW-0456">Lyase</keyword>
<keyword evidence="8 12" id="KW-0457">Lysine biosynthesis</keyword>
<dbReference type="GO" id="GO:0019877">
    <property type="term" value="P:diaminopimelate biosynthetic process"/>
    <property type="evidence" value="ECO:0007669"/>
    <property type="project" value="UniProtKB-UniRule"/>
</dbReference>
<accession>A0A2S7UWM0</accession>
<dbReference type="PIRSF" id="PIRSF001365">
    <property type="entry name" value="DHDPS"/>
    <property type="match status" value="1"/>
</dbReference>
<dbReference type="SUPFAM" id="SSF51569">
    <property type="entry name" value="Aldolase"/>
    <property type="match status" value="1"/>
</dbReference>
<dbReference type="Proteomes" id="UP000239007">
    <property type="component" value="Unassembled WGS sequence"/>
</dbReference>
<name>A0A2S7UWM0_9GAMM</name>
<dbReference type="Pfam" id="PF00701">
    <property type="entry name" value="DHDPS"/>
    <property type="match status" value="1"/>
</dbReference>
<keyword evidence="7 12" id="KW-0220">Diaminopimelate biosynthesis</keyword>
<keyword evidence="6 12" id="KW-0028">Amino-acid biosynthesis</keyword>
<proteinExistence type="inferred from homology"/>